<dbReference type="InterPro" id="IPR009057">
    <property type="entry name" value="Homeodomain-like_sf"/>
</dbReference>
<dbReference type="EMBL" id="FZPH01000003">
    <property type="protein sequence ID" value="SNT10420.1"/>
    <property type="molecule type" value="Genomic_DNA"/>
</dbReference>
<dbReference type="SUPFAM" id="SSF46689">
    <property type="entry name" value="Homeodomain-like"/>
    <property type="match status" value="1"/>
</dbReference>
<keyword evidence="3" id="KW-0804">Transcription</keyword>
<dbReference type="Proteomes" id="UP000198362">
    <property type="component" value="Unassembled WGS sequence"/>
</dbReference>
<evidence type="ECO:0000313" key="7">
    <source>
        <dbReference type="Proteomes" id="UP000198362"/>
    </source>
</evidence>
<accession>A0A239JXD1</accession>
<dbReference type="SUPFAM" id="SSF48498">
    <property type="entry name" value="Tetracyclin repressor-like, C-terminal domain"/>
    <property type="match status" value="1"/>
</dbReference>
<protein>
    <submittedName>
        <fullName evidence="6">DNA-binding transcriptional regulator, AcrR family</fullName>
    </submittedName>
</protein>
<dbReference type="Pfam" id="PF00440">
    <property type="entry name" value="TetR_N"/>
    <property type="match status" value="1"/>
</dbReference>
<name>A0A239JXD1_9ACTN</name>
<evidence type="ECO:0000259" key="5">
    <source>
        <dbReference type="PROSITE" id="PS50977"/>
    </source>
</evidence>
<keyword evidence="1" id="KW-0805">Transcription regulation</keyword>
<dbReference type="OrthoDB" id="4214267at2"/>
<dbReference type="PRINTS" id="PR00455">
    <property type="entry name" value="HTHTETR"/>
</dbReference>
<dbReference type="AlphaFoldDB" id="A0A239JXD1"/>
<dbReference type="GO" id="GO:0003677">
    <property type="term" value="F:DNA binding"/>
    <property type="evidence" value="ECO:0007669"/>
    <property type="project" value="UniProtKB-UniRule"/>
</dbReference>
<dbReference type="InterPro" id="IPR001647">
    <property type="entry name" value="HTH_TetR"/>
</dbReference>
<sequence>MADPRQPDEVRDRVLATARQLFNHQGINATGVDLLSERAGVSKRTLYQRFRTKDDLIAAYLTQETECFLEDLLPPDDSGKPPAERIVSVFSAVREKSQDPDFQGCPVLNTTAEIRDPAHPARVVGLTYKQCLQQFFADEARAADATDPDQLSEQLVMLFDGAMSYSAVRGTPIPHSIEVAVRTLVDAAIPPA</sequence>
<feature type="DNA-binding region" description="H-T-H motif" evidence="4">
    <location>
        <begin position="31"/>
        <end position="50"/>
    </location>
</feature>
<dbReference type="Gene3D" id="1.10.357.10">
    <property type="entry name" value="Tetracycline Repressor, domain 2"/>
    <property type="match status" value="1"/>
</dbReference>
<dbReference type="RefSeq" id="WP_089246504.1">
    <property type="nucleotide sequence ID" value="NZ_FZPH01000003.1"/>
</dbReference>
<dbReference type="PANTHER" id="PTHR47506">
    <property type="entry name" value="TRANSCRIPTIONAL REGULATORY PROTEIN"/>
    <property type="match status" value="1"/>
</dbReference>
<evidence type="ECO:0000313" key="6">
    <source>
        <dbReference type="EMBL" id="SNT10420.1"/>
    </source>
</evidence>
<reference evidence="6 7" key="1">
    <citation type="submission" date="2017-06" db="EMBL/GenBank/DDBJ databases">
        <authorList>
            <person name="Kim H.J."/>
            <person name="Triplett B.A."/>
        </authorList>
    </citation>
    <scope>NUCLEOTIDE SEQUENCE [LARGE SCALE GENOMIC DNA]</scope>
    <source>
        <strain evidence="6 7">CGMCC 4.5593</strain>
    </source>
</reference>
<dbReference type="PANTHER" id="PTHR47506:SF1">
    <property type="entry name" value="HTH-TYPE TRANSCRIPTIONAL REGULATOR YJDC"/>
    <property type="match status" value="1"/>
</dbReference>
<gene>
    <name evidence="6" type="ORF">SAMN05421812_103178</name>
</gene>
<evidence type="ECO:0000256" key="4">
    <source>
        <dbReference type="PROSITE-ProRule" id="PRU00335"/>
    </source>
</evidence>
<dbReference type="PROSITE" id="PS50977">
    <property type="entry name" value="HTH_TETR_2"/>
    <property type="match status" value="1"/>
</dbReference>
<keyword evidence="7" id="KW-1185">Reference proteome</keyword>
<evidence type="ECO:0000256" key="2">
    <source>
        <dbReference type="ARBA" id="ARBA00023125"/>
    </source>
</evidence>
<evidence type="ECO:0000256" key="1">
    <source>
        <dbReference type="ARBA" id="ARBA00023015"/>
    </source>
</evidence>
<organism evidence="6 7">
    <name type="scientific">Asanoa hainanensis</name>
    <dbReference type="NCBI Taxonomy" id="560556"/>
    <lineage>
        <taxon>Bacteria</taxon>
        <taxon>Bacillati</taxon>
        <taxon>Actinomycetota</taxon>
        <taxon>Actinomycetes</taxon>
        <taxon>Micromonosporales</taxon>
        <taxon>Micromonosporaceae</taxon>
        <taxon>Asanoa</taxon>
    </lineage>
</organism>
<keyword evidence="2 4" id="KW-0238">DNA-binding</keyword>
<evidence type="ECO:0000256" key="3">
    <source>
        <dbReference type="ARBA" id="ARBA00023163"/>
    </source>
</evidence>
<dbReference type="InterPro" id="IPR036271">
    <property type="entry name" value="Tet_transcr_reg_TetR-rel_C_sf"/>
</dbReference>
<feature type="domain" description="HTH tetR-type" evidence="5">
    <location>
        <begin position="8"/>
        <end position="68"/>
    </location>
</feature>
<proteinExistence type="predicted"/>